<dbReference type="Pfam" id="PF22936">
    <property type="entry name" value="Pol_BBD"/>
    <property type="match status" value="1"/>
</dbReference>
<dbReference type="Pfam" id="PF13976">
    <property type="entry name" value="gag_pre-integrs"/>
    <property type="match status" value="1"/>
</dbReference>
<dbReference type="Gramene" id="C.cajan_43038.t">
    <property type="protein sequence ID" value="C.cajan_43038.t.cds1"/>
    <property type="gene ID" value="C.cajan_43038"/>
</dbReference>
<dbReference type="InterPro" id="IPR054722">
    <property type="entry name" value="PolX-like_BBD"/>
</dbReference>
<sequence>MKDPEDVTTYKKSIGRLRVHIFLAGLDSEFEQIRGEILRKEPVPELENSYALIRREAMRQASWKGESESSDSTAMIARNRNWQGQTKGNHSKANSNFKCTHCNQQGHTKSRCFELNGYPEWWDHSRDQRRKNPTTAVVEAKIIDDASKESSALMATRGNNGEFSIPITNSTWIIDSDATDHMTFDSRQISSMKPSSKELISTANGNTTSVIGKGSLTLTNNLTLDSILVVPSLEYNLLSVSQITTALNCVVIFWPNFCVFKDIQTKQTIGYGVKRGRLYYLDLGSKDSRKLESALVVNSATNQKEEAEMWLWHRRLGHASFGYLKKLFPLLFAKFDVSVFHCDVCEQAKSHRVPFPLSLNKSLVPFMLIHSDV</sequence>
<dbReference type="OMA" id="PCLENIG"/>
<gene>
    <name evidence="3" type="ORF">KK1_044463</name>
</gene>
<dbReference type="EMBL" id="KQ484563">
    <property type="protein sequence ID" value="KYP34568.1"/>
    <property type="molecule type" value="Genomic_DNA"/>
</dbReference>
<feature type="domain" description="GAG-pre-integrase" evidence="1">
    <location>
        <begin position="277"/>
        <end position="350"/>
    </location>
</feature>
<dbReference type="InterPro" id="IPR025724">
    <property type="entry name" value="GAG-pre-integrase_dom"/>
</dbReference>
<evidence type="ECO:0000259" key="2">
    <source>
        <dbReference type="Pfam" id="PF22936"/>
    </source>
</evidence>
<dbReference type="AlphaFoldDB" id="A0A151QW27"/>
<dbReference type="Proteomes" id="UP000075243">
    <property type="component" value="Unassembled WGS sequence"/>
</dbReference>
<dbReference type="PANTHER" id="PTHR34222">
    <property type="entry name" value="GAG_PRE-INTEGRS DOMAIN-CONTAINING PROTEIN"/>
    <property type="match status" value="1"/>
</dbReference>
<organism evidence="3 4">
    <name type="scientific">Cajanus cajan</name>
    <name type="common">Pigeon pea</name>
    <name type="synonym">Cajanus indicus</name>
    <dbReference type="NCBI Taxonomy" id="3821"/>
    <lineage>
        <taxon>Eukaryota</taxon>
        <taxon>Viridiplantae</taxon>
        <taxon>Streptophyta</taxon>
        <taxon>Embryophyta</taxon>
        <taxon>Tracheophyta</taxon>
        <taxon>Spermatophyta</taxon>
        <taxon>Magnoliopsida</taxon>
        <taxon>eudicotyledons</taxon>
        <taxon>Gunneridae</taxon>
        <taxon>Pentapetalae</taxon>
        <taxon>rosids</taxon>
        <taxon>fabids</taxon>
        <taxon>Fabales</taxon>
        <taxon>Fabaceae</taxon>
        <taxon>Papilionoideae</taxon>
        <taxon>50 kb inversion clade</taxon>
        <taxon>NPAAA clade</taxon>
        <taxon>indigoferoid/millettioid clade</taxon>
        <taxon>Phaseoleae</taxon>
        <taxon>Cajanus</taxon>
    </lineage>
</organism>
<proteinExistence type="predicted"/>
<dbReference type="PANTHER" id="PTHR34222:SF43">
    <property type="entry name" value="RETROTRANSPOSON GAG DOMAIN-CONTAINING PROTEIN"/>
    <property type="match status" value="1"/>
</dbReference>
<protein>
    <submittedName>
        <fullName evidence="3">Retrovirus-related Pol polyprotein from transposon TNT 1-94</fullName>
    </submittedName>
</protein>
<evidence type="ECO:0000313" key="4">
    <source>
        <dbReference type="Proteomes" id="UP000075243"/>
    </source>
</evidence>
<evidence type="ECO:0000313" key="3">
    <source>
        <dbReference type="EMBL" id="KYP34568.1"/>
    </source>
</evidence>
<keyword evidence="4" id="KW-1185">Reference proteome</keyword>
<evidence type="ECO:0000259" key="1">
    <source>
        <dbReference type="Pfam" id="PF13976"/>
    </source>
</evidence>
<reference evidence="3" key="1">
    <citation type="journal article" date="2012" name="Nat. Biotechnol.">
        <title>Draft genome sequence of pigeonpea (Cajanus cajan), an orphan legume crop of resource-poor farmers.</title>
        <authorList>
            <person name="Varshney R.K."/>
            <person name="Chen W."/>
            <person name="Li Y."/>
            <person name="Bharti A.K."/>
            <person name="Saxena R.K."/>
            <person name="Schlueter J.A."/>
            <person name="Donoghue M.T."/>
            <person name="Azam S."/>
            <person name="Fan G."/>
            <person name="Whaley A.M."/>
            <person name="Farmer A.D."/>
            <person name="Sheridan J."/>
            <person name="Iwata A."/>
            <person name="Tuteja R."/>
            <person name="Penmetsa R.V."/>
            <person name="Wu W."/>
            <person name="Upadhyaya H.D."/>
            <person name="Yang S.P."/>
            <person name="Shah T."/>
            <person name="Saxena K.B."/>
            <person name="Michael T."/>
            <person name="McCombie W.R."/>
            <person name="Yang B."/>
            <person name="Zhang G."/>
            <person name="Yang H."/>
            <person name="Wang J."/>
            <person name="Spillane C."/>
            <person name="Cook D.R."/>
            <person name="May G.D."/>
            <person name="Xu X."/>
            <person name="Jackson S.A."/>
        </authorList>
    </citation>
    <scope>NUCLEOTIDE SEQUENCE [LARGE SCALE GENOMIC DNA]</scope>
</reference>
<accession>A0A151QW27</accession>
<name>A0A151QW27_CAJCA</name>
<feature type="domain" description="Retrovirus-related Pol polyprotein from transposon TNT 1-94-like beta-barrel" evidence="2">
    <location>
        <begin position="172"/>
        <end position="244"/>
    </location>
</feature>